<dbReference type="PANTHER" id="PTHR46580">
    <property type="entry name" value="SENSOR KINASE-RELATED"/>
    <property type="match status" value="1"/>
</dbReference>
<sequence>MVFGTAGSFTFAPDADTDVTKFEYSFNSTAYSGSRTVTAGTSATVSLKPPVAGPSILYVRAVDSSGNASEGTKYLFYVTPKDTADTAGDMTGDGNPDLLTIDENGNLRLYPASSTGDLHVSLDAAHRAGVPLVDNDESGYWKSSTGSSPALIAHGGDLLPGDGLTDVIARMPDGRLYAYRGDGYGSLDVSQRMSVRLPAGSPDPAAFTQVILGDYDLDGRPDLFATTGAGALWAFDGYTGAAFSTATQISATAWAARDLVSIGDHNKDGEPDLLWRSGSSGNLYVRYGIADSGGGSTIASLSTAAGSLTGVDTTYATGWTETAKPTLHFYGTPDVTGDDIPDIWALNSDGSVDVYAGGSAAIGAATKVISANTTWFAKLALG</sequence>
<proteinExistence type="predicted"/>
<dbReference type="InterPro" id="IPR028994">
    <property type="entry name" value="Integrin_alpha_N"/>
</dbReference>
<name>A0ABV1X9K5_9ACTN</name>
<evidence type="ECO:0000256" key="1">
    <source>
        <dbReference type="ARBA" id="ARBA00022729"/>
    </source>
</evidence>
<dbReference type="Proteomes" id="UP001474181">
    <property type="component" value="Unassembled WGS sequence"/>
</dbReference>
<dbReference type="RefSeq" id="WP_350788821.1">
    <property type="nucleotide sequence ID" value="NZ_JBEPEK010000475.1"/>
</dbReference>
<dbReference type="Gene3D" id="2.130.10.130">
    <property type="entry name" value="Integrin alpha, N-terminal"/>
    <property type="match status" value="1"/>
</dbReference>
<dbReference type="InterPro" id="IPR013517">
    <property type="entry name" value="FG-GAP"/>
</dbReference>
<keyword evidence="3" id="KW-1185">Reference proteome</keyword>
<comment type="caution">
    <text evidence="2">The sequence shown here is derived from an EMBL/GenBank/DDBJ whole genome shotgun (WGS) entry which is preliminary data.</text>
</comment>
<evidence type="ECO:0000313" key="3">
    <source>
        <dbReference type="Proteomes" id="UP001474181"/>
    </source>
</evidence>
<accession>A0ABV1X9K5</accession>
<dbReference type="EMBL" id="JBEPEK010000475">
    <property type="protein sequence ID" value="MER7185706.1"/>
    <property type="molecule type" value="Genomic_DNA"/>
</dbReference>
<protein>
    <submittedName>
        <fullName evidence="2">VCBS repeat-containing protein</fullName>
    </submittedName>
</protein>
<keyword evidence="1" id="KW-0732">Signal</keyword>
<dbReference type="SUPFAM" id="SSF69318">
    <property type="entry name" value="Integrin alpha N-terminal domain"/>
    <property type="match status" value="1"/>
</dbReference>
<reference evidence="2 3" key="1">
    <citation type="submission" date="2024-06" db="EMBL/GenBank/DDBJ databases">
        <title>The Natural Products Discovery Center: Release of the First 8490 Sequenced Strains for Exploring Actinobacteria Biosynthetic Diversity.</title>
        <authorList>
            <person name="Kalkreuter E."/>
            <person name="Kautsar S.A."/>
            <person name="Yang D."/>
            <person name="Bader C.D."/>
            <person name="Teijaro C.N."/>
            <person name="Fluegel L."/>
            <person name="Davis C.M."/>
            <person name="Simpson J.R."/>
            <person name="Lauterbach L."/>
            <person name="Steele A.D."/>
            <person name="Gui C."/>
            <person name="Meng S."/>
            <person name="Li G."/>
            <person name="Viehrig K."/>
            <person name="Ye F."/>
            <person name="Su P."/>
            <person name="Kiefer A.F."/>
            <person name="Nichols A."/>
            <person name="Cepeda A.J."/>
            <person name="Yan W."/>
            <person name="Fan B."/>
            <person name="Jiang Y."/>
            <person name="Adhikari A."/>
            <person name="Zheng C.-J."/>
            <person name="Schuster L."/>
            <person name="Cowan T.M."/>
            <person name="Smanski M.J."/>
            <person name="Chevrette M.G."/>
            <person name="De Carvalho L.P.S."/>
            <person name="Shen B."/>
        </authorList>
    </citation>
    <scope>NUCLEOTIDE SEQUENCE [LARGE SCALE GENOMIC DNA]</scope>
    <source>
        <strain evidence="2 3">NPDC000234</strain>
    </source>
</reference>
<organism evidence="2 3">
    <name type="scientific">Streptomyces hyaluromycini</name>
    <dbReference type="NCBI Taxonomy" id="1377993"/>
    <lineage>
        <taxon>Bacteria</taxon>
        <taxon>Bacillati</taxon>
        <taxon>Actinomycetota</taxon>
        <taxon>Actinomycetes</taxon>
        <taxon>Kitasatosporales</taxon>
        <taxon>Streptomycetaceae</taxon>
        <taxon>Streptomyces</taxon>
    </lineage>
</organism>
<evidence type="ECO:0000313" key="2">
    <source>
        <dbReference type="EMBL" id="MER7185706.1"/>
    </source>
</evidence>
<gene>
    <name evidence="2" type="ORF">ABT404_40675</name>
</gene>
<dbReference type="Pfam" id="PF13517">
    <property type="entry name" value="FG-GAP_3"/>
    <property type="match status" value="1"/>
</dbReference>